<name>U2FKI5_9BACT</name>
<dbReference type="Proteomes" id="UP000016625">
    <property type="component" value="Unassembled WGS sequence"/>
</dbReference>
<dbReference type="PATRIC" id="fig|1242965.3.peg.1740"/>
<organism evidence="2 3">
    <name type="scientific">Campylobacter concisus UNSW2</name>
    <dbReference type="NCBI Taxonomy" id="1242965"/>
    <lineage>
        <taxon>Bacteria</taxon>
        <taxon>Pseudomonadati</taxon>
        <taxon>Campylobacterota</taxon>
        <taxon>Epsilonproteobacteria</taxon>
        <taxon>Campylobacterales</taxon>
        <taxon>Campylobacteraceae</taxon>
        <taxon>Campylobacter</taxon>
    </lineage>
</organism>
<protein>
    <submittedName>
        <fullName evidence="2">Uncharacterized protein</fullName>
    </submittedName>
</protein>
<feature type="compositionally biased region" description="Basic and acidic residues" evidence="1">
    <location>
        <begin position="33"/>
        <end position="44"/>
    </location>
</feature>
<reference evidence="2 3" key="1">
    <citation type="journal article" date="2013" name="BMC Genomics">
        <title>Comparative genomics of Campylobacter concisus isolates reveals genetic diversity and provides insights into disease association.</title>
        <authorList>
            <person name="Deshpande N.P."/>
            <person name="Kaakoush N.O."/>
            <person name="Wilkins M.R."/>
            <person name="Mitchell H.M."/>
        </authorList>
    </citation>
    <scope>NUCLEOTIDE SEQUENCE [LARGE SCALE GENOMIC DNA]</scope>
    <source>
        <strain evidence="2 3">UNSW2</strain>
    </source>
</reference>
<comment type="caution">
    <text evidence="2">The sequence shown here is derived from an EMBL/GenBank/DDBJ whole genome shotgun (WGS) entry which is preliminary data.</text>
</comment>
<dbReference type="AlphaFoldDB" id="U2FKI5"/>
<proteinExistence type="predicted"/>
<evidence type="ECO:0000313" key="2">
    <source>
        <dbReference type="EMBL" id="ERJ31137.1"/>
    </source>
</evidence>
<evidence type="ECO:0000313" key="3">
    <source>
        <dbReference type="Proteomes" id="UP000016625"/>
    </source>
</evidence>
<sequence length="57" mass="6879">MWCPDCMKFYHIGETTCEKCGQELLKCYNTHYETRPKPKTEPLFRSKPRNKKRKLKG</sequence>
<dbReference type="EMBL" id="ANNJ01000018">
    <property type="protein sequence ID" value="ERJ31137.1"/>
    <property type="molecule type" value="Genomic_DNA"/>
</dbReference>
<feature type="compositionally biased region" description="Basic residues" evidence="1">
    <location>
        <begin position="46"/>
        <end position="57"/>
    </location>
</feature>
<evidence type="ECO:0000256" key="1">
    <source>
        <dbReference type="SAM" id="MobiDB-lite"/>
    </source>
</evidence>
<feature type="region of interest" description="Disordered" evidence="1">
    <location>
        <begin position="33"/>
        <end position="57"/>
    </location>
</feature>
<gene>
    <name evidence="2" type="ORF">UNSW2_1384</name>
</gene>
<accession>U2FKI5</accession>